<dbReference type="SUPFAM" id="SSF102114">
    <property type="entry name" value="Radical SAM enzymes"/>
    <property type="match status" value="1"/>
</dbReference>
<dbReference type="InterPro" id="IPR013483">
    <property type="entry name" value="MoaA"/>
</dbReference>
<keyword evidence="9 10" id="KW-0456">Lyase</keyword>
<feature type="binding site" evidence="10">
    <location>
        <position position="100"/>
    </location>
    <ligand>
        <name>S-adenosyl-L-methionine</name>
        <dbReference type="ChEBI" id="CHEBI:59789"/>
    </ligand>
</feature>
<dbReference type="Pfam" id="PF04055">
    <property type="entry name" value="Radical_SAM"/>
    <property type="match status" value="1"/>
</dbReference>
<feature type="binding site" evidence="10">
    <location>
        <position position="149"/>
    </location>
    <ligand>
        <name>S-adenosyl-L-methionine</name>
        <dbReference type="ChEBI" id="CHEBI:59789"/>
    </ligand>
</feature>
<accession>A0A9X3J4D0</accession>
<evidence type="ECO:0000256" key="6">
    <source>
        <dbReference type="ARBA" id="ARBA00023014"/>
    </source>
</evidence>
<keyword evidence="5 10" id="KW-0408">Iron</keyword>
<dbReference type="SFLD" id="SFLDG01067">
    <property type="entry name" value="SPASM/twitch_domain_containing"/>
    <property type="match status" value="1"/>
</dbReference>
<feature type="domain" description="Radical SAM core" evidence="12">
    <location>
        <begin position="37"/>
        <end position="252"/>
    </location>
</feature>
<feature type="binding site" evidence="10">
    <location>
        <position position="291"/>
    </location>
    <ligand>
        <name>[4Fe-4S] cluster</name>
        <dbReference type="ChEBI" id="CHEBI:49883"/>
        <label>2</label>
        <note>4Fe-4S-substrate</note>
    </ligand>
</feature>
<dbReference type="InterPro" id="IPR013785">
    <property type="entry name" value="Aldolase_TIM"/>
</dbReference>
<comment type="catalytic activity">
    <reaction evidence="10">
        <text>GTP + AH2 + S-adenosyl-L-methionine = (8S)-3',8-cyclo-7,8-dihydroguanosine 5'-triphosphate + 5'-deoxyadenosine + L-methionine + A + H(+)</text>
        <dbReference type="Rhea" id="RHEA:49576"/>
        <dbReference type="ChEBI" id="CHEBI:13193"/>
        <dbReference type="ChEBI" id="CHEBI:15378"/>
        <dbReference type="ChEBI" id="CHEBI:17319"/>
        <dbReference type="ChEBI" id="CHEBI:17499"/>
        <dbReference type="ChEBI" id="CHEBI:37565"/>
        <dbReference type="ChEBI" id="CHEBI:57844"/>
        <dbReference type="ChEBI" id="CHEBI:59789"/>
        <dbReference type="ChEBI" id="CHEBI:131766"/>
        <dbReference type="EC" id="4.1.99.22"/>
    </reaction>
</comment>
<dbReference type="Gene3D" id="3.20.20.70">
    <property type="entry name" value="Aldolase class I"/>
    <property type="match status" value="1"/>
</dbReference>
<dbReference type="SFLD" id="SFLDG01386">
    <property type="entry name" value="main_SPASM_domain-containing"/>
    <property type="match status" value="1"/>
</dbReference>
<gene>
    <name evidence="10 13" type="primary">moaA</name>
    <name evidence="13" type="ORF">OV079_47225</name>
</gene>
<feature type="region of interest" description="Disordered" evidence="11">
    <location>
        <begin position="1"/>
        <end position="20"/>
    </location>
</feature>
<feature type="binding site" evidence="10">
    <location>
        <position position="59"/>
    </location>
    <ligand>
        <name>S-adenosyl-L-methionine</name>
        <dbReference type="ChEBI" id="CHEBI:59789"/>
    </ligand>
</feature>
<feature type="binding site" evidence="10">
    <location>
        <position position="125"/>
    </location>
    <ligand>
        <name>GTP</name>
        <dbReference type="ChEBI" id="CHEBI:37565"/>
    </ligand>
</feature>
<evidence type="ECO:0000259" key="12">
    <source>
        <dbReference type="PROSITE" id="PS51918"/>
    </source>
</evidence>
<dbReference type="InterPro" id="IPR050105">
    <property type="entry name" value="MoCo_biosynth_MoaA/MoaC"/>
</dbReference>
<dbReference type="HAMAP" id="MF_01225_B">
    <property type="entry name" value="MoaA_B"/>
    <property type="match status" value="1"/>
</dbReference>
<protein>
    <recommendedName>
        <fullName evidence="10">GTP 3',8-cyclase</fullName>
        <ecNumber evidence="10">4.1.99.22</ecNumber>
    </recommendedName>
    <alternativeName>
        <fullName evidence="10">Molybdenum cofactor biosynthesis protein A</fullName>
    </alternativeName>
</protein>
<comment type="subunit">
    <text evidence="10">Monomer and homodimer.</text>
</comment>
<evidence type="ECO:0000256" key="3">
    <source>
        <dbReference type="ARBA" id="ARBA00022723"/>
    </source>
</evidence>
<evidence type="ECO:0000256" key="11">
    <source>
        <dbReference type="SAM" id="MobiDB-lite"/>
    </source>
</evidence>
<keyword evidence="4 10" id="KW-0547">Nucleotide-binding</keyword>
<dbReference type="Proteomes" id="UP001150924">
    <property type="component" value="Unassembled WGS sequence"/>
</dbReference>
<feature type="binding site" evidence="10">
    <location>
        <position position="308"/>
    </location>
    <ligand>
        <name>[4Fe-4S] cluster</name>
        <dbReference type="ChEBI" id="CHEBI:49883"/>
        <label>2</label>
        <note>4Fe-4S-substrate</note>
    </ligand>
</feature>
<dbReference type="PANTHER" id="PTHR22960">
    <property type="entry name" value="MOLYBDOPTERIN COFACTOR SYNTHESIS PROTEIN A"/>
    <property type="match status" value="1"/>
</dbReference>
<dbReference type="GO" id="GO:0006777">
    <property type="term" value="P:Mo-molybdopterin cofactor biosynthetic process"/>
    <property type="evidence" value="ECO:0007669"/>
    <property type="project" value="UniProtKB-UniRule"/>
</dbReference>
<dbReference type="InterPro" id="IPR010505">
    <property type="entry name" value="MoaA_twitch"/>
</dbReference>
<keyword evidence="3 10" id="KW-0479">Metal-binding</keyword>
<feature type="binding site" evidence="10">
    <location>
        <position position="53"/>
    </location>
    <ligand>
        <name>[4Fe-4S] cluster</name>
        <dbReference type="ChEBI" id="CHEBI:49883"/>
        <label>1</label>
        <note>4Fe-4S-S-AdoMet</note>
    </ligand>
</feature>
<dbReference type="InterPro" id="IPR058240">
    <property type="entry name" value="rSAM_sf"/>
</dbReference>
<comment type="caution">
    <text evidence="13">The sequence shown here is derived from an EMBL/GenBank/DDBJ whole genome shotgun (WGS) entry which is preliminary data.</text>
</comment>
<organism evidence="13 14">
    <name type="scientific">Nannocystis pusilla</name>
    <dbReference type="NCBI Taxonomy" id="889268"/>
    <lineage>
        <taxon>Bacteria</taxon>
        <taxon>Pseudomonadati</taxon>
        <taxon>Myxococcota</taxon>
        <taxon>Polyangia</taxon>
        <taxon>Nannocystales</taxon>
        <taxon>Nannocystaceae</taxon>
        <taxon>Nannocystis</taxon>
    </lineage>
</organism>
<dbReference type="NCBIfam" id="TIGR02666">
    <property type="entry name" value="moaA"/>
    <property type="match status" value="1"/>
</dbReference>
<dbReference type="GO" id="GO:1904047">
    <property type="term" value="F:S-adenosyl-L-methionine binding"/>
    <property type="evidence" value="ECO:0007669"/>
    <property type="project" value="UniProtKB-UniRule"/>
</dbReference>
<dbReference type="AlphaFoldDB" id="A0A9X3J4D0"/>
<sequence length="363" mass="38609">MKRRSRLFAHDPGSTPHRAAAVRGRGAFASGGPLVDPQARRIRYLRVSLTDRCNYRCTYCMPEEGIDRIARADLLTLEEVATIVQVFAELGVERVRLTGGEPTVRRGLVELVAALAAIPIDVVLTTNGARLAEMAAPLRQAGLRGLTVSLDSLDPERFAAITRRGVLAEVLAGLDAARDVGFSGIKINTVAIRGFNDHELGELALWAWERGHVPRFIEVMPMSAGRLYVPGELMPAAEIRERVAVAAGAPLVSDSGEGVRGLGPATYWRVASGPHAGRRVGVIAPMTENFCASCNRLRLSAAGSLHSCLARDDAGDLRSVLRSAGPVALAARVRAVLGYKQSGHTFALDGQGGPDKAMISIGG</sequence>
<evidence type="ECO:0000313" key="13">
    <source>
        <dbReference type="EMBL" id="MCY1013003.1"/>
    </source>
</evidence>
<comment type="cofactor">
    <cofactor evidence="10">
        <name>[4Fe-4S] cluster</name>
        <dbReference type="ChEBI" id="CHEBI:49883"/>
    </cofactor>
    <text evidence="10">Binds 2 [4Fe-4S] clusters. Binds 1 [4Fe-4S] cluster coordinated with 3 cysteines and an exchangeable S-adenosyl-L-methionine and 1 [4Fe-4S] cluster coordinated with 3 cysteines and the GTP-derived substrate.</text>
</comment>
<evidence type="ECO:0000256" key="5">
    <source>
        <dbReference type="ARBA" id="ARBA00023004"/>
    </source>
</evidence>
<keyword evidence="7 10" id="KW-0342">GTP-binding</keyword>
<dbReference type="GO" id="GO:0046872">
    <property type="term" value="F:metal ion binding"/>
    <property type="evidence" value="ECO:0007669"/>
    <property type="project" value="UniProtKB-KW"/>
</dbReference>
<feature type="binding site" evidence="10">
    <location>
        <position position="60"/>
    </location>
    <ligand>
        <name>[4Fe-4S] cluster</name>
        <dbReference type="ChEBI" id="CHEBI:49883"/>
        <label>1</label>
        <note>4Fe-4S-S-AdoMet</note>
    </ligand>
</feature>
<evidence type="ECO:0000313" key="14">
    <source>
        <dbReference type="Proteomes" id="UP001150924"/>
    </source>
</evidence>
<dbReference type="GO" id="GO:0051539">
    <property type="term" value="F:4 iron, 4 sulfur cluster binding"/>
    <property type="evidence" value="ECO:0007669"/>
    <property type="project" value="UniProtKB-UniRule"/>
</dbReference>
<evidence type="ECO:0000256" key="10">
    <source>
        <dbReference type="HAMAP-Rule" id="MF_01225"/>
    </source>
</evidence>
<dbReference type="GO" id="GO:0005525">
    <property type="term" value="F:GTP binding"/>
    <property type="evidence" value="ECO:0007669"/>
    <property type="project" value="UniProtKB-UniRule"/>
</dbReference>
<evidence type="ECO:0000256" key="8">
    <source>
        <dbReference type="ARBA" id="ARBA00023150"/>
    </source>
</evidence>
<dbReference type="PANTHER" id="PTHR22960:SF0">
    <property type="entry name" value="MOLYBDENUM COFACTOR BIOSYNTHESIS PROTEIN 1"/>
    <property type="match status" value="1"/>
</dbReference>
<feature type="binding site" evidence="10">
    <location>
        <position position="57"/>
    </location>
    <ligand>
        <name>[4Fe-4S] cluster</name>
        <dbReference type="ChEBI" id="CHEBI:49883"/>
        <label>1</label>
        <note>4Fe-4S-S-AdoMet</note>
    </ligand>
</feature>
<dbReference type="SFLD" id="SFLDG01383">
    <property type="entry name" value="cyclic_pyranopterin_phosphate"/>
    <property type="match status" value="1"/>
</dbReference>
<dbReference type="InterPro" id="IPR006638">
    <property type="entry name" value="Elp3/MiaA/NifB-like_rSAM"/>
</dbReference>
<keyword evidence="14" id="KW-1185">Reference proteome</keyword>
<keyword evidence="2 10" id="KW-0949">S-adenosyl-L-methionine</keyword>
<dbReference type="PROSITE" id="PS51918">
    <property type="entry name" value="RADICAL_SAM"/>
    <property type="match status" value="1"/>
</dbReference>
<comment type="similarity">
    <text evidence="10">Belongs to the radical SAM superfamily. MoaA family.</text>
</comment>
<feature type="binding site" evidence="10">
    <location>
        <position position="294"/>
    </location>
    <ligand>
        <name>[4Fe-4S] cluster</name>
        <dbReference type="ChEBI" id="CHEBI:49883"/>
        <label>2</label>
        <note>4Fe-4S-substrate</note>
    </ligand>
</feature>
<evidence type="ECO:0000256" key="4">
    <source>
        <dbReference type="ARBA" id="ARBA00022741"/>
    </source>
</evidence>
<evidence type="ECO:0000256" key="1">
    <source>
        <dbReference type="ARBA" id="ARBA00022485"/>
    </source>
</evidence>
<feature type="binding site" evidence="10">
    <location>
        <position position="220"/>
    </location>
    <ligand>
        <name>S-adenosyl-L-methionine</name>
        <dbReference type="ChEBI" id="CHEBI:59789"/>
    </ligand>
</feature>
<dbReference type="Pfam" id="PF06463">
    <property type="entry name" value="Mob_synth_C"/>
    <property type="match status" value="1"/>
</dbReference>
<feature type="binding site" evidence="10">
    <location>
        <position position="46"/>
    </location>
    <ligand>
        <name>GTP</name>
        <dbReference type="ChEBI" id="CHEBI:37565"/>
    </ligand>
</feature>
<keyword evidence="1 10" id="KW-0004">4Fe-4S</keyword>
<dbReference type="CDD" id="cd21117">
    <property type="entry name" value="Twitch_MoaA"/>
    <property type="match status" value="1"/>
</dbReference>
<feature type="binding site" evidence="10">
    <location>
        <position position="96"/>
    </location>
    <ligand>
        <name>GTP</name>
        <dbReference type="ChEBI" id="CHEBI:37565"/>
    </ligand>
</feature>
<feature type="binding site" evidence="10">
    <location>
        <begin position="296"/>
        <end position="298"/>
    </location>
    <ligand>
        <name>GTP</name>
        <dbReference type="ChEBI" id="CHEBI:37565"/>
    </ligand>
</feature>
<dbReference type="CDD" id="cd01335">
    <property type="entry name" value="Radical_SAM"/>
    <property type="match status" value="1"/>
</dbReference>
<proteinExistence type="inferred from homology"/>
<dbReference type="EC" id="4.1.99.22" evidence="10"/>
<comment type="pathway">
    <text evidence="10">Cofactor biosynthesis; molybdopterin biosynthesis.</text>
</comment>
<reference evidence="13" key="1">
    <citation type="submission" date="2022-11" db="EMBL/GenBank/DDBJ databases">
        <title>Minimal conservation of predation-associated metabolite biosynthetic gene clusters underscores biosynthetic potential of Myxococcota including descriptions for ten novel species: Archangium lansinium sp. nov., Myxococcus landrumus sp. nov., Nannocystis bai.</title>
        <authorList>
            <person name="Ahearne A."/>
            <person name="Stevens C."/>
            <person name="Phillips K."/>
        </authorList>
    </citation>
    <scope>NUCLEOTIDE SEQUENCE</scope>
    <source>
        <strain evidence="13">Na p29</strain>
    </source>
</reference>
<evidence type="ECO:0000256" key="9">
    <source>
        <dbReference type="ARBA" id="ARBA00023239"/>
    </source>
</evidence>
<dbReference type="InterPro" id="IPR007197">
    <property type="entry name" value="rSAM"/>
</dbReference>
<dbReference type="GO" id="GO:0061799">
    <property type="term" value="F:cyclic pyranopterin monophosphate synthase activity"/>
    <property type="evidence" value="ECO:0007669"/>
    <property type="project" value="TreeGrafter"/>
</dbReference>
<comment type="function">
    <text evidence="10">Catalyzes the cyclization of GTP to (8S)-3',8-cyclo-7,8-dihydroguanosine 5'-triphosphate.</text>
</comment>
<dbReference type="InterPro" id="IPR040064">
    <property type="entry name" value="MoaA-like"/>
</dbReference>
<evidence type="ECO:0000256" key="2">
    <source>
        <dbReference type="ARBA" id="ARBA00022691"/>
    </source>
</evidence>
<dbReference type="GO" id="GO:0061798">
    <property type="term" value="F:GTP 3',8'-cyclase activity"/>
    <property type="evidence" value="ECO:0007669"/>
    <property type="project" value="UniProtKB-UniRule"/>
</dbReference>
<keyword evidence="6 10" id="KW-0411">Iron-sulfur</keyword>
<feature type="binding site" evidence="10">
    <location>
        <position position="186"/>
    </location>
    <ligand>
        <name>GTP</name>
        <dbReference type="ChEBI" id="CHEBI:37565"/>
    </ligand>
</feature>
<name>A0A9X3J4D0_9BACT</name>
<dbReference type="RefSeq" id="WP_267776635.1">
    <property type="nucleotide sequence ID" value="NZ_JAPNKE010000002.1"/>
</dbReference>
<keyword evidence="8 10" id="KW-0501">Molybdenum cofactor biosynthesis</keyword>
<dbReference type="SFLD" id="SFLDS00029">
    <property type="entry name" value="Radical_SAM"/>
    <property type="match status" value="1"/>
</dbReference>
<evidence type="ECO:0000256" key="7">
    <source>
        <dbReference type="ARBA" id="ARBA00023134"/>
    </source>
</evidence>
<dbReference type="SMART" id="SM00729">
    <property type="entry name" value="Elp3"/>
    <property type="match status" value="1"/>
</dbReference>
<dbReference type="EMBL" id="JAPNKE010000002">
    <property type="protein sequence ID" value="MCY1013003.1"/>
    <property type="molecule type" value="Genomic_DNA"/>
</dbReference>